<dbReference type="AlphaFoldDB" id="A0A9Q4MJL6"/>
<reference evidence="1" key="2">
    <citation type="journal article" date="2020" name="Appl. Environ. Microbiol.">
        <title>Multiple intercontinental introductions associated with the emergence of a plant pathogen in Europe.</title>
        <authorList>
            <person name="Landa B.B."/>
            <person name="Castillo A.I."/>
            <person name="Giampetruzzi A."/>
            <person name="Kahn A."/>
            <person name="Roman-Ecija M."/>
            <person name="Velasco-Amo M.P."/>
            <person name="Navas-Cortes J.A."/>
            <person name="Marco-Noales E."/>
            <person name="Barbe S."/>
            <person name="Moralejo E."/>
            <person name="Coletta-Filho H.D."/>
            <person name="Saldarelli P."/>
            <person name="Saponari M."/>
            <person name="Almeida R.P.P."/>
        </authorList>
    </citation>
    <scope>NUCLEOTIDE SEQUENCE</scope>
    <source>
        <strain evidence="1">XYL1981</strain>
    </source>
</reference>
<organism evidence="1 2">
    <name type="scientific">Xylella fastidiosa subsp. multiplex</name>
    <dbReference type="NCBI Taxonomy" id="644357"/>
    <lineage>
        <taxon>Bacteria</taxon>
        <taxon>Pseudomonadati</taxon>
        <taxon>Pseudomonadota</taxon>
        <taxon>Gammaproteobacteria</taxon>
        <taxon>Lysobacterales</taxon>
        <taxon>Lysobacteraceae</taxon>
        <taxon>Xylella</taxon>
    </lineage>
</organism>
<protein>
    <submittedName>
        <fullName evidence="1">Uncharacterized protein</fullName>
    </submittedName>
</protein>
<gene>
    <name evidence="1" type="ORF">FG476_06905</name>
</gene>
<proteinExistence type="predicted"/>
<name>A0A9Q4MJL6_XYLFS</name>
<dbReference type="EMBL" id="VDCJ01000344">
    <property type="protein sequence ID" value="MRU23812.1"/>
    <property type="molecule type" value="Genomic_DNA"/>
</dbReference>
<dbReference type="Proteomes" id="UP000474061">
    <property type="component" value="Unassembled WGS sequence"/>
</dbReference>
<evidence type="ECO:0000313" key="2">
    <source>
        <dbReference type="Proteomes" id="UP000474061"/>
    </source>
</evidence>
<accession>A0A9Q4MJL6</accession>
<reference evidence="1" key="1">
    <citation type="submission" date="2019-05" db="EMBL/GenBank/DDBJ databases">
        <authorList>
            <person name="Castillo A."/>
            <person name="Giampetruzzi A."/>
            <person name="Landa B."/>
            <person name="Saponari M."/>
            <person name="Almeida R.P.P."/>
            <person name="Moralejo E."/>
            <person name="Marco-Noales E."/>
            <person name="Velasco-Amo M.P."/>
            <person name="Roman-Ecija M."/>
            <person name="Navarro I."/>
            <person name="Monterde A."/>
            <person name="Barbe S."/>
        </authorList>
    </citation>
    <scope>NUCLEOTIDE SEQUENCE</scope>
    <source>
        <strain evidence="1">XYL1981</strain>
    </source>
</reference>
<sequence length="135" mass="15168">MLISSLYLDEAMKLNERPAKDACIPCRICAATVNGNDLRHSHQAPPRPWNMADSRLAVYSHGLSIHPKTHLDRRSTSSFVPAWRSVGSNPTRIEQTCIRILSTPTGPPAEQKANTLASTTSRMHLYFALHRPYKY</sequence>
<evidence type="ECO:0000313" key="1">
    <source>
        <dbReference type="EMBL" id="MRU23812.1"/>
    </source>
</evidence>
<comment type="caution">
    <text evidence="1">The sequence shown here is derived from an EMBL/GenBank/DDBJ whole genome shotgun (WGS) entry which is preliminary data.</text>
</comment>